<dbReference type="EMBL" id="LGTZ01001780">
    <property type="protein sequence ID" value="OJD20628.1"/>
    <property type="molecule type" value="Genomic_DNA"/>
</dbReference>
<organism evidence="1 2">
    <name type="scientific">Blastomyces percursus</name>
    <dbReference type="NCBI Taxonomy" id="1658174"/>
    <lineage>
        <taxon>Eukaryota</taxon>
        <taxon>Fungi</taxon>
        <taxon>Dikarya</taxon>
        <taxon>Ascomycota</taxon>
        <taxon>Pezizomycotina</taxon>
        <taxon>Eurotiomycetes</taxon>
        <taxon>Eurotiomycetidae</taxon>
        <taxon>Onygenales</taxon>
        <taxon>Ajellomycetaceae</taxon>
        <taxon>Blastomyces</taxon>
    </lineage>
</organism>
<accession>A0A1J9QXR5</accession>
<name>A0A1J9QXR5_9EURO</name>
<dbReference type="VEuPathDB" id="FungiDB:ACJ73_08039"/>
<comment type="caution">
    <text evidence="1">The sequence shown here is derived from an EMBL/GenBank/DDBJ whole genome shotgun (WGS) entry which is preliminary data.</text>
</comment>
<evidence type="ECO:0000313" key="1">
    <source>
        <dbReference type="EMBL" id="OJD20628.1"/>
    </source>
</evidence>
<dbReference type="AlphaFoldDB" id="A0A1J9QXR5"/>
<evidence type="ECO:0000313" key="2">
    <source>
        <dbReference type="Proteomes" id="UP000242791"/>
    </source>
</evidence>
<keyword evidence="2" id="KW-1185">Reference proteome</keyword>
<reference evidence="1 2" key="1">
    <citation type="submission" date="2015-08" db="EMBL/GenBank/DDBJ databases">
        <title>Emmonsia species relationships and genome sequence.</title>
        <authorList>
            <person name="Cuomo C.A."/>
            <person name="Schwartz I.S."/>
            <person name="Kenyon C."/>
            <person name="De Hoog G.S."/>
            <person name="Govender N.P."/>
            <person name="Botha A."/>
            <person name="Moreno L."/>
            <person name="De Vries M."/>
            <person name="Munoz J.F."/>
            <person name="Stielow J.B."/>
        </authorList>
    </citation>
    <scope>NUCLEOTIDE SEQUENCE [LARGE SCALE GENOMIC DNA]</scope>
    <source>
        <strain evidence="1 2">EI222</strain>
    </source>
</reference>
<proteinExistence type="predicted"/>
<protein>
    <submittedName>
        <fullName evidence="1">Uncharacterized protein</fullName>
    </submittedName>
</protein>
<sequence>MAHFNFWILDHRCMYIGFSRQMEASSTPQVTSTDASEVQIIDSQTAVILPALRSSNTQTRVKAHSDYDIFTHTLSFASAYTRYIKPNLDTLARIETTISPPDEDSTIGQKSLFISSPEYSHGRVSFTELMPFEPLTPTVFHQHDGTITSPEL</sequence>
<gene>
    <name evidence="1" type="ORF">ACJ73_08039</name>
</gene>
<dbReference type="Proteomes" id="UP000242791">
    <property type="component" value="Unassembled WGS sequence"/>
</dbReference>